<evidence type="ECO:0008006" key="3">
    <source>
        <dbReference type="Google" id="ProtNLM"/>
    </source>
</evidence>
<reference evidence="2" key="2">
    <citation type="submission" date="2018-04" db="EMBL/GenBank/DDBJ databases">
        <title>OglaRS2 (Oryza glaberrima Reference Sequence Version 2).</title>
        <authorList>
            <person name="Zhang J."/>
            <person name="Kudrna D."/>
            <person name="Lee S."/>
            <person name="Talag J."/>
            <person name="Rajasekar S."/>
            <person name="Wing R.A."/>
        </authorList>
    </citation>
    <scope>NUCLEOTIDE SEQUENCE [LARGE SCALE GENOMIC DNA]</scope>
    <source>
        <strain evidence="2">cv. IRGC 96717</strain>
    </source>
</reference>
<organism evidence="1 2">
    <name type="scientific">Oryza glaberrima</name>
    <name type="common">African rice</name>
    <dbReference type="NCBI Taxonomy" id="4538"/>
    <lineage>
        <taxon>Eukaryota</taxon>
        <taxon>Viridiplantae</taxon>
        <taxon>Streptophyta</taxon>
        <taxon>Embryophyta</taxon>
        <taxon>Tracheophyta</taxon>
        <taxon>Spermatophyta</taxon>
        <taxon>Magnoliopsida</taxon>
        <taxon>Liliopsida</taxon>
        <taxon>Poales</taxon>
        <taxon>Poaceae</taxon>
        <taxon>BOP clade</taxon>
        <taxon>Oryzoideae</taxon>
        <taxon>Oryzeae</taxon>
        <taxon>Oryzinae</taxon>
        <taxon>Oryza</taxon>
    </lineage>
</organism>
<evidence type="ECO:0000313" key="2">
    <source>
        <dbReference type="Proteomes" id="UP000007306"/>
    </source>
</evidence>
<dbReference type="eggNOG" id="KOG1075">
    <property type="taxonomic scope" value="Eukaryota"/>
</dbReference>
<sequence length="202" mass="22595">QLPPISVYADDAVLFFRPTAGEASTIKGLLTLFGEATGLKTNFCKSTITPIQCNDQQRAMVEAILSCRVEDFPITYQGLPLGTRKPTKAEVQPILDKLAKKVAGWKPKMLSIDGRLCLIKSMLMALPVHYMSVLQLPRWAIKDIERKCRGFLWKGQEEVSGGHCLVSWRKVCSPVEKGGFGVKDMNFFGRALRLKWHAKSLE</sequence>
<keyword evidence="2" id="KW-1185">Reference proteome</keyword>
<dbReference type="Proteomes" id="UP000007306">
    <property type="component" value="Unassembled WGS sequence"/>
</dbReference>
<evidence type="ECO:0000313" key="1">
    <source>
        <dbReference type="EnsemblPlants" id="ORGLA08G0214100.1"/>
    </source>
</evidence>
<dbReference type="EnsemblPlants" id="ORGLA08G0214100.1">
    <property type="protein sequence ID" value="ORGLA08G0214100.1"/>
    <property type="gene ID" value="ORGLA08G0214100"/>
</dbReference>
<reference evidence="1" key="1">
    <citation type="submission" date="2015-06" db="UniProtKB">
        <authorList>
            <consortium name="EnsemblPlants"/>
        </authorList>
    </citation>
    <scope>IDENTIFICATION</scope>
</reference>
<dbReference type="PANTHER" id="PTHR33116">
    <property type="entry name" value="REVERSE TRANSCRIPTASE ZINC-BINDING DOMAIN-CONTAINING PROTEIN-RELATED-RELATED"/>
    <property type="match status" value="1"/>
</dbReference>
<name>I1QL40_ORYGL</name>
<dbReference type="Gramene" id="ORGLA08G0214100.1">
    <property type="protein sequence ID" value="ORGLA08G0214100.1"/>
    <property type="gene ID" value="ORGLA08G0214100"/>
</dbReference>
<dbReference type="OMA" id="WESSEEC"/>
<proteinExistence type="predicted"/>
<dbReference type="PANTHER" id="PTHR33116:SF78">
    <property type="entry name" value="OS12G0587133 PROTEIN"/>
    <property type="match status" value="1"/>
</dbReference>
<dbReference type="AlphaFoldDB" id="I1QL40"/>
<dbReference type="HOGENOM" id="CLU_087758_0_0_1"/>
<protein>
    <recommendedName>
        <fullName evidence="3">Reverse transcriptase domain-containing protein</fullName>
    </recommendedName>
</protein>
<dbReference type="STRING" id="4538.I1QL40"/>
<accession>I1QL40</accession>